<feature type="compositionally biased region" description="Low complexity" evidence="1">
    <location>
        <begin position="34"/>
        <end position="48"/>
    </location>
</feature>
<protein>
    <submittedName>
        <fullName evidence="2">Uncharacterized protein</fullName>
    </submittedName>
</protein>
<sequence length="56" mass="6177">YQDACVDKLETFLRRGRRLSQQVHSSVASLHMASPDPSSDSQCKSSSSHNLLEQAS</sequence>
<accession>A0A0B6ZE28</accession>
<proteinExistence type="predicted"/>
<organism evidence="2">
    <name type="scientific">Arion vulgaris</name>
    <dbReference type="NCBI Taxonomy" id="1028688"/>
    <lineage>
        <taxon>Eukaryota</taxon>
        <taxon>Metazoa</taxon>
        <taxon>Spiralia</taxon>
        <taxon>Lophotrochozoa</taxon>
        <taxon>Mollusca</taxon>
        <taxon>Gastropoda</taxon>
        <taxon>Heterobranchia</taxon>
        <taxon>Euthyneura</taxon>
        <taxon>Panpulmonata</taxon>
        <taxon>Eupulmonata</taxon>
        <taxon>Stylommatophora</taxon>
        <taxon>Helicina</taxon>
        <taxon>Arionoidea</taxon>
        <taxon>Arionidae</taxon>
        <taxon>Arion</taxon>
    </lineage>
</organism>
<gene>
    <name evidence="2" type="primary">ORF57314</name>
</gene>
<feature type="region of interest" description="Disordered" evidence="1">
    <location>
        <begin position="23"/>
        <end position="56"/>
    </location>
</feature>
<name>A0A0B6ZE28_9EUPU</name>
<reference evidence="2" key="1">
    <citation type="submission" date="2014-12" db="EMBL/GenBank/DDBJ databases">
        <title>Insight into the proteome of Arion vulgaris.</title>
        <authorList>
            <person name="Aradska J."/>
            <person name="Bulat T."/>
            <person name="Smidak R."/>
            <person name="Sarate P."/>
            <person name="Gangsoo J."/>
            <person name="Sialana F."/>
            <person name="Bilban M."/>
            <person name="Lubec G."/>
        </authorList>
    </citation>
    <scope>NUCLEOTIDE SEQUENCE</scope>
    <source>
        <tissue evidence="2">Skin</tissue>
    </source>
</reference>
<dbReference type="AlphaFoldDB" id="A0A0B6ZE28"/>
<dbReference type="EMBL" id="HACG01019236">
    <property type="protein sequence ID" value="CEK66101.1"/>
    <property type="molecule type" value="Transcribed_RNA"/>
</dbReference>
<evidence type="ECO:0000256" key="1">
    <source>
        <dbReference type="SAM" id="MobiDB-lite"/>
    </source>
</evidence>
<feature type="non-terminal residue" evidence="2">
    <location>
        <position position="1"/>
    </location>
</feature>
<evidence type="ECO:0000313" key="2">
    <source>
        <dbReference type="EMBL" id="CEK66101.1"/>
    </source>
</evidence>